<gene>
    <name evidence="12" type="primary">pgeF</name>
    <name evidence="12" type="ORF">IAB06_00250</name>
</gene>
<dbReference type="GO" id="GO:0005507">
    <property type="term" value="F:copper ion binding"/>
    <property type="evidence" value="ECO:0007669"/>
    <property type="project" value="TreeGrafter"/>
</dbReference>
<evidence type="ECO:0000256" key="8">
    <source>
        <dbReference type="ARBA" id="ARBA00047989"/>
    </source>
</evidence>
<evidence type="ECO:0000256" key="10">
    <source>
        <dbReference type="ARBA" id="ARBA00049893"/>
    </source>
</evidence>
<evidence type="ECO:0000256" key="6">
    <source>
        <dbReference type="ARBA" id="ARBA00022801"/>
    </source>
</evidence>
<comment type="caution">
    <text evidence="12">The sequence shown here is derived from an EMBL/GenBank/DDBJ whole genome shotgun (WGS) entry which is preliminary data.</text>
</comment>
<comment type="catalytic activity">
    <reaction evidence="1">
        <text>inosine + phosphate = alpha-D-ribose 1-phosphate + hypoxanthine</text>
        <dbReference type="Rhea" id="RHEA:27646"/>
        <dbReference type="ChEBI" id="CHEBI:17368"/>
        <dbReference type="ChEBI" id="CHEBI:17596"/>
        <dbReference type="ChEBI" id="CHEBI:43474"/>
        <dbReference type="ChEBI" id="CHEBI:57720"/>
        <dbReference type="EC" id="2.4.2.1"/>
    </reaction>
    <physiologicalReaction direction="left-to-right" evidence="1">
        <dbReference type="Rhea" id="RHEA:27647"/>
    </physiologicalReaction>
</comment>
<evidence type="ECO:0000256" key="1">
    <source>
        <dbReference type="ARBA" id="ARBA00000553"/>
    </source>
</evidence>
<evidence type="ECO:0000256" key="7">
    <source>
        <dbReference type="ARBA" id="ARBA00022833"/>
    </source>
</evidence>
<dbReference type="Proteomes" id="UP000824099">
    <property type="component" value="Unassembled WGS sequence"/>
</dbReference>
<comment type="similarity">
    <text evidence="3 11">Belongs to the purine nucleoside phosphorylase YfiH/LACC1 family.</text>
</comment>
<evidence type="ECO:0000256" key="3">
    <source>
        <dbReference type="ARBA" id="ARBA00007353"/>
    </source>
</evidence>
<dbReference type="InterPro" id="IPR038371">
    <property type="entry name" value="Cu_polyphenol_OxRdtase_sf"/>
</dbReference>
<dbReference type="Gene3D" id="3.60.140.10">
    <property type="entry name" value="CNF1/YfiH-like putative cysteine hydrolases"/>
    <property type="match status" value="1"/>
</dbReference>
<dbReference type="Pfam" id="PF02578">
    <property type="entry name" value="Cu-oxidase_4"/>
    <property type="match status" value="1"/>
</dbReference>
<dbReference type="GO" id="GO:0017061">
    <property type="term" value="F:S-methyl-5-thioadenosine phosphorylase activity"/>
    <property type="evidence" value="ECO:0007669"/>
    <property type="project" value="UniProtKB-EC"/>
</dbReference>
<evidence type="ECO:0000313" key="12">
    <source>
        <dbReference type="EMBL" id="HIU63460.1"/>
    </source>
</evidence>
<evidence type="ECO:0000256" key="5">
    <source>
        <dbReference type="ARBA" id="ARBA00022723"/>
    </source>
</evidence>
<dbReference type="PANTHER" id="PTHR30616:SF2">
    <property type="entry name" value="PURINE NUCLEOSIDE PHOSPHORYLASE LACC1"/>
    <property type="match status" value="1"/>
</dbReference>
<proteinExistence type="inferred from homology"/>
<dbReference type="CDD" id="cd16833">
    <property type="entry name" value="YfiH"/>
    <property type="match status" value="1"/>
</dbReference>
<dbReference type="GO" id="GO:0016787">
    <property type="term" value="F:hydrolase activity"/>
    <property type="evidence" value="ECO:0007669"/>
    <property type="project" value="UniProtKB-KW"/>
</dbReference>
<comment type="function">
    <text evidence="2">Purine nucleoside enzyme that catalyzes the phosphorolysis of adenosine and inosine nucleosides, yielding D-ribose 1-phosphate and the respective free bases, adenine and hypoxanthine. Also catalyzes the phosphorolysis of S-methyl-5'-thioadenosine into adenine and S-methyl-5-thio-alpha-D-ribose 1-phosphate. Also has adenosine deaminase activity.</text>
</comment>
<evidence type="ECO:0000256" key="4">
    <source>
        <dbReference type="ARBA" id="ARBA00022679"/>
    </source>
</evidence>
<dbReference type="PANTHER" id="PTHR30616">
    <property type="entry name" value="UNCHARACTERIZED PROTEIN YFIH"/>
    <property type="match status" value="1"/>
</dbReference>
<name>A0A9D1MMX5_9FIRM</name>
<evidence type="ECO:0000313" key="13">
    <source>
        <dbReference type="Proteomes" id="UP000824099"/>
    </source>
</evidence>
<dbReference type="SUPFAM" id="SSF64438">
    <property type="entry name" value="CNF1/YfiH-like putative cysteine hydrolases"/>
    <property type="match status" value="1"/>
</dbReference>
<evidence type="ECO:0000256" key="9">
    <source>
        <dbReference type="ARBA" id="ARBA00048968"/>
    </source>
</evidence>
<reference evidence="12" key="1">
    <citation type="submission" date="2020-10" db="EMBL/GenBank/DDBJ databases">
        <authorList>
            <person name="Gilroy R."/>
        </authorList>
    </citation>
    <scope>NUCLEOTIDE SEQUENCE</scope>
    <source>
        <strain evidence="12">CHK160-1198</strain>
    </source>
</reference>
<comment type="catalytic activity">
    <reaction evidence="8">
        <text>adenosine + H2O + H(+) = inosine + NH4(+)</text>
        <dbReference type="Rhea" id="RHEA:24408"/>
        <dbReference type="ChEBI" id="CHEBI:15377"/>
        <dbReference type="ChEBI" id="CHEBI:15378"/>
        <dbReference type="ChEBI" id="CHEBI:16335"/>
        <dbReference type="ChEBI" id="CHEBI:17596"/>
        <dbReference type="ChEBI" id="CHEBI:28938"/>
        <dbReference type="EC" id="3.5.4.4"/>
    </reaction>
    <physiologicalReaction direction="left-to-right" evidence="8">
        <dbReference type="Rhea" id="RHEA:24409"/>
    </physiologicalReaction>
</comment>
<dbReference type="NCBIfam" id="TIGR00726">
    <property type="entry name" value="peptidoglycan editing factor PgeF"/>
    <property type="match status" value="1"/>
</dbReference>
<dbReference type="AlphaFoldDB" id="A0A9D1MMX5"/>
<comment type="catalytic activity">
    <reaction evidence="10">
        <text>S-methyl-5'-thioadenosine + phosphate = 5-(methylsulfanyl)-alpha-D-ribose 1-phosphate + adenine</text>
        <dbReference type="Rhea" id="RHEA:11852"/>
        <dbReference type="ChEBI" id="CHEBI:16708"/>
        <dbReference type="ChEBI" id="CHEBI:17509"/>
        <dbReference type="ChEBI" id="CHEBI:43474"/>
        <dbReference type="ChEBI" id="CHEBI:58533"/>
        <dbReference type="EC" id="2.4.2.28"/>
    </reaction>
    <physiologicalReaction direction="left-to-right" evidence="10">
        <dbReference type="Rhea" id="RHEA:11853"/>
    </physiologicalReaction>
</comment>
<reference evidence="12" key="2">
    <citation type="journal article" date="2021" name="PeerJ">
        <title>Extensive microbial diversity within the chicken gut microbiome revealed by metagenomics and culture.</title>
        <authorList>
            <person name="Gilroy R."/>
            <person name="Ravi A."/>
            <person name="Getino M."/>
            <person name="Pursley I."/>
            <person name="Horton D.L."/>
            <person name="Alikhan N.F."/>
            <person name="Baker D."/>
            <person name="Gharbi K."/>
            <person name="Hall N."/>
            <person name="Watson M."/>
            <person name="Adriaenssens E.M."/>
            <person name="Foster-Nyarko E."/>
            <person name="Jarju S."/>
            <person name="Secka A."/>
            <person name="Antonio M."/>
            <person name="Oren A."/>
            <person name="Chaudhuri R.R."/>
            <person name="La Ragione R."/>
            <person name="Hildebrand F."/>
            <person name="Pallen M.J."/>
        </authorList>
    </citation>
    <scope>NUCLEOTIDE SEQUENCE</scope>
    <source>
        <strain evidence="12">CHK160-1198</strain>
    </source>
</reference>
<protein>
    <recommendedName>
        <fullName evidence="11">Purine nucleoside phosphorylase</fullName>
    </recommendedName>
</protein>
<accession>A0A9D1MMX5</accession>
<dbReference type="InterPro" id="IPR011324">
    <property type="entry name" value="Cytotoxic_necrot_fac-like_cat"/>
</dbReference>
<dbReference type="EMBL" id="DVNI01000003">
    <property type="protein sequence ID" value="HIU63460.1"/>
    <property type="molecule type" value="Genomic_DNA"/>
</dbReference>
<dbReference type="InterPro" id="IPR003730">
    <property type="entry name" value="Cu_polyphenol_OxRdtase"/>
</dbReference>
<keyword evidence="6" id="KW-0378">Hydrolase</keyword>
<evidence type="ECO:0000256" key="11">
    <source>
        <dbReference type="RuleBase" id="RU361274"/>
    </source>
</evidence>
<comment type="catalytic activity">
    <reaction evidence="9">
        <text>adenosine + phosphate = alpha-D-ribose 1-phosphate + adenine</text>
        <dbReference type="Rhea" id="RHEA:27642"/>
        <dbReference type="ChEBI" id="CHEBI:16335"/>
        <dbReference type="ChEBI" id="CHEBI:16708"/>
        <dbReference type="ChEBI" id="CHEBI:43474"/>
        <dbReference type="ChEBI" id="CHEBI:57720"/>
        <dbReference type="EC" id="2.4.2.1"/>
    </reaction>
    <physiologicalReaction direction="left-to-right" evidence="9">
        <dbReference type="Rhea" id="RHEA:27643"/>
    </physiologicalReaction>
</comment>
<evidence type="ECO:0000256" key="2">
    <source>
        <dbReference type="ARBA" id="ARBA00003215"/>
    </source>
</evidence>
<sequence>MSGFNITGNGKNWYGYFPELRAAGFVNAFTCRMNGQSLLMPNELNLALHVGDDQQAVIRNRELIAQAIGFSLSRVVTCQQVHGADIAVVTESEMGRGSKALEDCIANVDALITAASNVPLMLFFADCVPIILADSKRGISAAVHAGWKGSMAEITLRTVHKMREEFGSRPEDIVAAIGPAIGACCYEVDETVYNKGEKYKKHFRSSRSGHWHLDLAQVNKQQLLLGGVPENNILLASVCTAENKALFFSHRAELGKTGRFAAIIFRK</sequence>
<organism evidence="12 13">
    <name type="scientific">Candidatus Avacidaminococcus intestinavium</name>
    <dbReference type="NCBI Taxonomy" id="2840684"/>
    <lineage>
        <taxon>Bacteria</taxon>
        <taxon>Bacillati</taxon>
        <taxon>Bacillota</taxon>
        <taxon>Negativicutes</taxon>
        <taxon>Acidaminococcales</taxon>
        <taxon>Acidaminococcaceae</taxon>
        <taxon>Acidaminococcaceae incertae sedis</taxon>
        <taxon>Candidatus Avacidaminococcus</taxon>
    </lineage>
</organism>
<keyword evidence="5" id="KW-0479">Metal-binding</keyword>
<keyword evidence="7" id="KW-0862">Zinc</keyword>
<keyword evidence="4" id="KW-0808">Transferase</keyword>